<proteinExistence type="predicted"/>
<protein>
    <submittedName>
        <fullName evidence="2">PAS domain-containing protein</fullName>
    </submittedName>
</protein>
<evidence type="ECO:0000313" key="2">
    <source>
        <dbReference type="EMBL" id="MDU0113107.1"/>
    </source>
</evidence>
<dbReference type="EMBL" id="JAWCUA010000007">
    <property type="protein sequence ID" value="MDU0113107.1"/>
    <property type="molecule type" value="Genomic_DNA"/>
</dbReference>
<dbReference type="Proteomes" id="UP001257914">
    <property type="component" value="Unassembled WGS sequence"/>
</dbReference>
<reference evidence="2 3" key="1">
    <citation type="submission" date="2023-10" db="EMBL/GenBank/DDBJ databases">
        <title>Psychrosphaera aquimaarina strain SW33 isolated from seawater.</title>
        <authorList>
            <person name="Bayburt H."/>
            <person name="Kim J.M."/>
            <person name="Choi B.J."/>
            <person name="Jeon C.O."/>
        </authorList>
    </citation>
    <scope>NUCLEOTIDE SEQUENCE [LARGE SCALE GENOMIC DNA]</scope>
    <source>
        <strain evidence="2 3">KCTC 52743</strain>
    </source>
</reference>
<gene>
    <name evidence="2" type="ORF">RT723_08875</name>
</gene>
<dbReference type="CDD" id="cd00130">
    <property type="entry name" value="PAS"/>
    <property type="match status" value="1"/>
</dbReference>
<name>A0ABU3R0A3_9GAMM</name>
<organism evidence="2 3">
    <name type="scientific">Psychrosphaera aquimarina</name>
    <dbReference type="NCBI Taxonomy" id="2044854"/>
    <lineage>
        <taxon>Bacteria</taxon>
        <taxon>Pseudomonadati</taxon>
        <taxon>Pseudomonadota</taxon>
        <taxon>Gammaproteobacteria</taxon>
        <taxon>Alteromonadales</taxon>
        <taxon>Pseudoalteromonadaceae</taxon>
        <taxon>Psychrosphaera</taxon>
    </lineage>
</organism>
<evidence type="ECO:0000259" key="1">
    <source>
        <dbReference type="Pfam" id="PF13426"/>
    </source>
</evidence>
<dbReference type="Pfam" id="PF13426">
    <property type="entry name" value="PAS_9"/>
    <property type="match status" value="1"/>
</dbReference>
<dbReference type="SUPFAM" id="SSF55785">
    <property type="entry name" value="PYP-like sensor domain (PAS domain)"/>
    <property type="match status" value="1"/>
</dbReference>
<dbReference type="Gene3D" id="3.30.450.20">
    <property type="entry name" value="PAS domain"/>
    <property type="match status" value="1"/>
</dbReference>
<dbReference type="NCBIfam" id="TIGR00229">
    <property type="entry name" value="sensory_box"/>
    <property type="match status" value="1"/>
</dbReference>
<accession>A0ABU3R0A3</accession>
<sequence length="132" mass="14958">MRTINYDFKTQFDKEEYAVAATDAKGNVINANQHFLALTGYTLDELKALAYQDITAEAWTIYENHMVIRHVFAEGYASFQKEYVTKSGEIVPVEIELFLLDEVNNGKLGIWAKVKKIDALSDEFLAIKAQSS</sequence>
<dbReference type="InterPro" id="IPR000014">
    <property type="entry name" value="PAS"/>
</dbReference>
<comment type="caution">
    <text evidence="2">The sequence shown here is derived from an EMBL/GenBank/DDBJ whole genome shotgun (WGS) entry which is preliminary data.</text>
</comment>
<dbReference type="InterPro" id="IPR035965">
    <property type="entry name" value="PAS-like_dom_sf"/>
</dbReference>
<dbReference type="RefSeq" id="WP_315946716.1">
    <property type="nucleotide sequence ID" value="NZ_JAWCUA010000007.1"/>
</dbReference>
<feature type="domain" description="PAS" evidence="1">
    <location>
        <begin position="21"/>
        <end position="105"/>
    </location>
</feature>
<keyword evidence="3" id="KW-1185">Reference proteome</keyword>
<evidence type="ECO:0000313" key="3">
    <source>
        <dbReference type="Proteomes" id="UP001257914"/>
    </source>
</evidence>